<evidence type="ECO:0000313" key="12">
    <source>
        <dbReference type="EMBL" id="PSU47940.1"/>
    </source>
</evidence>
<comment type="cofactor">
    <cofactor evidence="10">
        <name>Mg(2+)</name>
        <dbReference type="ChEBI" id="CHEBI:18420"/>
    </cofactor>
    <text evidence="10">Binds 1 Mg(2+) ion per subunit. The magnesium ion binds only when substrate is bound.</text>
</comment>
<dbReference type="GO" id="GO:0005737">
    <property type="term" value="C:cytoplasm"/>
    <property type="evidence" value="ECO:0007669"/>
    <property type="project" value="UniProtKB-SubCell"/>
</dbReference>
<evidence type="ECO:0000256" key="6">
    <source>
        <dbReference type="ARBA" id="ARBA00022842"/>
    </source>
</evidence>
<dbReference type="NCBIfam" id="NF002995">
    <property type="entry name" value="PRK03759.1"/>
    <property type="match status" value="1"/>
</dbReference>
<comment type="similarity">
    <text evidence="2 10">Belongs to the IPP isomerase type 1 family.</text>
</comment>
<dbReference type="CDD" id="cd02885">
    <property type="entry name" value="NUDIX_IPP_Isomerase"/>
    <property type="match status" value="1"/>
</dbReference>
<evidence type="ECO:0000256" key="7">
    <source>
        <dbReference type="ARBA" id="ARBA00023211"/>
    </source>
</evidence>
<dbReference type="NCBIfam" id="TIGR02150">
    <property type="entry name" value="IPP_isom_1"/>
    <property type="match status" value="1"/>
</dbReference>
<evidence type="ECO:0000256" key="3">
    <source>
        <dbReference type="ARBA" id="ARBA00012057"/>
    </source>
</evidence>
<evidence type="ECO:0000256" key="4">
    <source>
        <dbReference type="ARBA" id="ARBA00022490"/>
    </source>
</evidence>
<evidence type="ECO:0000256" key="10">
    <source>
        <dbReference type="HAMAP-Rule" id="MF_00202"/>
    </source>
</evidence>
<dbReference type="AlphaFoldDB" id="A0A2T3JG84"/>
<dbReference type="OrthoDB" id="9809458at2"/>
<dbReference type="PANTHER" id="PTHR10885">
    <property type="entry name" value="ISOPENTENYL-DIPHOSPHATE DELTA-ISOMERASE"/>
    <property type="match status" value="1"/>
</dbReference>
<evidence type="ECO:0000256" key="5">
    <source>
        <dbReference type="ARBA" id="ARBA00022723"/>
    </source>
</evidence>
<comment type="subcellular location">
    <subcellularLocation>
        <location evidence="10">Cytoplasm</location>
    </subcellularLocation>
</comment>
<name>A0A2T3JG84_9GAMM</name>
<dbReference type="Proteomes" id="UP000240987">
    <property type="component" value="Unassembled WGS sequence"/>
</dbReference>
<feature type="active site" evidence="10">
    <location>
        <position position="118"/>
    </location>
</feature>
<dbReference type="GO" id="GO:0046872">
    <property type="term" value="F:metal ion binding"/>
    <property type="evidence" value="ECO:0007669"/>
    <property type="project" value="UniProtKB-KW"/>
</dbReference>
<reference evidence="12 13" key="1">
    <citation type="submission" date="2018-01" db="EMBL/GenBank/DDBJ databases">
        <title>Whole genome sequencing of Histamine producing bacteria.</title>
        <authorList>
            <person name="Butler K."/>
        </authorList>
    </citation>
    <scope>NUCLEOTIDE SEQUENCE [LARGE SCALE GENOMIC DNA]</scope>
    <source>
        <strain evidence="12 13">JCM 12947</strain>
    </source>
</reference>
<evidence type="ECO:0000256" key="8">
    <source>
        <dbReference type="ARBA" id="ARBA00023229"/>
    </source>
</evidence>
<dbReference type="SUPFAM" id="SSF55811">
    <property type="entry name" value="Nudix"/>
    <property type="match status" value="1"/>
</dbReference>
<dbReference type="PANTHER" id="PTHR10885:SF0">
    <property type="entry name" value="ISOPENTENYL-DIPHOSPHATE DELTA-ISOMERASE"/>
    <property type="match status" value="1"/>
</dbReference>
<dbReference type="GO" id="GO:0050992">
    <property type="term" value="P:dimethylallyl diphosphate biosynthetic process"/>
    <property type="evidence" value="ECO:0007669"/>
    <property type="project" value="UniProtKB-UniRule"/>
</dbReference>
<dbReference type="GO" id="GO:0004452">
    <property type="term" value="F:isopentenyl-diphosphate delta-isomerase activity"/>
    <property type="evidence" value="ECO:0007669"/>
    <property type="project" value="UniProtKB-UniRule"/>
</dbReference>
<dbReference type="HAMAP" id="MF_00202">
    <property type="entry name" value="Idi"/>
    <property type="match status" value="1"/>
</dbReference>
<dbReference type="InterPro" id="IPR000086">
    <property type="entry name" value="NUDIX_hydrolase_dom"/>
</dbReference>
<evidence type="ECO:0000313" key="13">
    <source>
        <dbReference type="Proteomes" id="UP000240987"/>
    </source>
</evidence>
<keyword evidence="5 10" id="KW-0479">Metal-binding</keyword>
<dbReference type="Gene3D" id="3.90.79.10">
    <property type="entry name" value="Nucleoside Triphosphate Pyrophosphohydrolase"/>
    <property type="match status" value="1"/>
</dbReference>
<comment type="cofactor">
    <cofactor evidence="10">
        <name>Mn(2+)</name>
        <dbReference type="ChEBI" id="CHEBI:29035"/>
    </cofactor>
    <text evidence="10">Binds 1 Mn(2+) ion per subunit.</text>
</comment>
<keyword evidence="7 10" id="KW-0464">Manganese</keyword>
<comment type="pathway">
    <text evidence="1 10">Isoprenoid biosynthesis; dimethylallyl diphosphate biosynthesis; dimethylallyl diphosphate from isopentenyl diphosphate: step 1/1.</text>
</comment>
<keyword evidence="9 10" id="KW-0413">Isomerase</keyword>
<feature type="domain" description="Nudix hydrolase" evidence="11">
    <location>
        <begin position="29"/>
        <end position="167"/>
    </location>
</feature>
<evidence type="ECO:0000256" key="1">
    <source>
        <dbReference type="ARBA" id="ARBA00004826"/>
    </source>
</evidence>
<dbReference type="UniPathway" id="UPA00059">
    <property type="reaction ID" value="UER00104"/>
</dbReference>
<feature type="active site" evidence="10">
    <location>
        <position position="69"/>
    </location>
</feature>
<dbReference type="Pfam" id="PF00293">
    <property type="entry name" value="NUDIX"/>
    <property type="match status" value="1"/>
</dbReference>
<keyword evidence="6 10" id="KW-0460">Magnesium</keyword>
<feature type="binding site" evidence="10">
    <location>
        <position position="71"/>
    </location>
    <ligand>
        <name>Mn(2+)</name>
        <dbReference type="ChEBI" id="CHEBI:29035"/>
    </ligand>
</feature>
<feature type="binding site" evidence="10">
    <location>
        <position position="116"/>
    </location>
    <ligand>
        <name>Mn(2+)</name>
        <dbReference type="ChEBI" id="CHEBI:29035"/>
    </ligand>
</feature>
<evidence type="ECO:0000256" key="2">
    <source>
        <dbReference type="ARBA" id="ARBA00007579"/>
    </source>
</evidence>
<dbReference type="InterPro" id="IPR015797">
    <property type="entry name" value="NUDIX_hydrolase-like_dom_sf"/>
</dbReference>
<feature type="binding site" evidence="10">
    <location>
        <position position="118"/>
    </location>
    <ligand>
        <name>Mn(2+)</name>
        <dbReference type="ChEBI" id="CHEBI:29035"/>
    </ligand>
</feature>
<comment type="caution">
    <text evidence="12">The sequence shown here is derived from an EMBL/GenBank/DDBJ whole genome shotgun (WGS) entry which is preliminary data.</text>
</comment>
<keyword evidence="8 10" id="KW-0414">Isoprene biosynthesis</keyword>
<evidence type="ECO:0000256" key="9">
    <source>
        <dbReference type="ARBA" id="ARBA00023235"/>
    </source>
</evidence>
<organism evidence="12 13">
    <name type="scientific">Photobacterium frigidiphilum</name>
    <dbReference type="NCBI Taxonomy" id="264736"/>
    <lineage>
        <taxon>Bacteria</taxon>
        <taxon>Pseudomonadati</taxon>
        <taxon>Pseudomonadota</taxon>
        <taxon>Gammaproteobacteria</taxon>
        <taxon>Vibrionales</taxon>
        <taxon>Vibrionaceae</taxon>
        <taxon>Photobacterium</taxon>
    </lineage>
</organism>
<dbReference type="PROSITE" id="PS51462">
    <property type="entry name" value="NUDIX"/>
    <property type="match status" value="1"/>
</dbReference>
<comment type="function">
    <text evidence="10">Catalyzes the 1,3-allylic rearrangement of the homoallylic substrate isopentenyl (IPP) to its highly electrophilic allylic isomer, dimethylallyl diphosphate (DMAPP).</text>
</comment>
<keyword evidence="13" id="KW-1185">Reference proteome</keyword>
<feature type="binding site" evidence="10">
    <location>
        <position position="25"/>
    </location>
    <ligand>
        <name>Mn(2+)</name>
        <dbReference type="ChEBI" id="CHEBI:29035"/>
    </ligand>
</feature>
<dbReference type="EMBL" id="PYMJ01000012">
    <property type="protein sequence ID" value="PSU47940.1"/>
    <property type="molecule type" value="Genomic_DNA"/>
</dbReference>
<comment type="catalytic activity">
    <reaction evidence="10">
        <text>isopentenyl diphosphate = dimethylallyl diphosphate</text>
        <dbReference type="Rhea" id="RHEA:23284"/>
        <dbReference type="ChEBI" id="CHEBI:57623"/>
        <dbReference type="ChEBI" id="CHEBI:128769"/>
        <dbReference type="EC" id="5.3.3.2"/>
    </reaction>
</comment>
<dbReference type="EC" id="5.3.3.2" evidence="3 10"/>
<gene>
    <name evidence="10" type="primary">idi</name>
    <name evidence="12" type="ORF">C9J12_13455</name>
</gene>
<feature type="binding site" evidence="10">
    <location>
        <position position="89"/>
    </location>
    <ligand>
        <name>Mg(2+)</name>
        <dbReference type="ChEBI" id="CHEBI:18420"/>
    </ligand>
</feature>
<feature type="binding site" evidence="10">
    <location>
        <position position="31"/>
    </location>
    <ligand>
        <name>Mn(2+)</name>
        <dbReference type="ChEBI" id="CHEBI:29035"/>
    </ligand>
</feature>
<dbReference type="PIRSF" id="PIRSF018427">
    <property type="entry name" value="Isopntndiph_ism"/>
    <property type="match status" value="1"/>
</dbReference>
<sequence length="179" mass="20355">MIEEQVVLVDQQGRALGLQEKMQAHRDGALHLAFSVLLYRETTQGIEFLMQQRALGKYHSGGLWTNTCCSHPRQGETLEQAGLRRLTEEMGIVGLESLDDIASFVYRAELDNQLIEHEWDHVLIANGAELAIIPNSEEVKSYRWWSKADLELGLADTPELFTAWFPQVLQYVINELSSQ</sequence>
<evidence type="ECO:0000259" key="11">
    <source>
        <dbReference type="PROSITE" id="PS51462"/>
    </source>
</evidence>
<proteinExistence type="inferred from homology"/>
<dbReference type="InterPro" id="IPR011876">
    <property type="entry name" value="IsopentenylPP_isomerase_typ1"/>
</dbReference>
<dbReference type="GO" id="GO:0009240">
    <property type="term" value="P:isopentenyl diphosphate biosynthetic process"/>
    <property type="evidence" value="ECO:0007669"/>
    <property type="project" value="TreeGrafter"/>
</dbReference>
<accession>A0A2T3JG84</accession>
<protein>
    <recommendedName>
        <fullName evidence="3 10">Isopentenyl-diphosphate Delta-isomerase</fullName>
        <shortName evidence="10">IPP isomerase</shortName>
        <ecNumber evidence="3 10">5.3.3.2</ecNumber>
    </recommendedName>
    <alternativeName>
        <fullName evidence="10">IPP:DMAPP isomerase</fullName>
    </alternativeName>
    <alternativeName>
        <fullName evidence="10">Isopentenyl pyrophosphate isomerase</fullName>
    </alternativeName>
</protein>
<keyword evidence="4 10" id="KW-0963">Cytoplasm</keyword>
<dbReference type="InterPro" id="IPR056375">
    <property type="entry name" value="Idi_bact"/>
</dbReference>